<dbReference type="OrthoDB" id="3357408at2759"/>
<reference evidence="3" key="1">
    <citation type="submission" date="2020-11" db="EMBL/GenBank/DDBJ databases">
        <authorList>
            <consortium name="DOE Joint Genome Institute"/>
            <person name="Ahrendt S."/>
            <person name="Riley R."/>
            <person name="Andreopoulos W."/>
            <person name="Labutti K."/>
            <person name="Pangilinan J."/>
            <person name="Ruiz-Duenas F.J."/>
            <person name="Barrasa J.M."/>
            <person name="Sanchez-Garcia M."/>
            <person name="Camarero S."/>
            <person name="Miyauchi S."/>
            <person name="Serrano A."/>
            <person name="Linde D."/>
            <person name="Babiker R."/>
            <person name="Drula E."/>
            <person name="Ayuso-Fernandez I."/>
            <person name="Pacheco R."/>
            <person name="Padilla G."/>
            <person name="Ferreira P."/>
            <person name="Barriuso J."/>
            <person name="Kellner H."/>
            <person name="Castanera R."/>
            <person name="Alfaro M."/>
            <person name="Ramirez L."/>
            <person name="Pisabarro A.G."/>
            <person name="Kuo A."/>
            <person name="Tritt A."/>
            <person name="Lipzen A."/>
            <person name="He G."/>
            <person name="Yan M."/>
            <person name="Ng V."/>
            <person name="Cullen D."/>
            <person name="Martin F."/>
            <person name="Rosso M.-N."/>
            <person name="Henrissat B."/>
            <person name="Hibbett D."/>
            <person name="Martinez A.T."/>
            <person name="Grigoriev I.V."/>
        </authorList>
    </citation>
    <scope>NUCLEOTIDE SEQUENCE</scope>
    <source>
        <strain evidence="3">CBS 247.69</strain>
    </source>
</reference>
<keyword evidence="2" id="KW-0812">Transmembrane</keyword>
<comment type="caution">
    <text evidence="3">The sequence shown here is derived from an EMBL/GenBank/DDBJ whole genome shotgun (WGS) entry which is preliminary data.</text>
</comment>
<feature type="transmembrane region" description="Helical" evidence="2">
    <location>
        <begin position="131"/>
        <end position="154"/>
    </location>
</feature>
<evidence type="ECO:0000256" key="2">
    <source>
        <dbReference type="SAM" id="Phobius"/>
    </source>
</evidence>
<accession>A0A9P6C8V2</accession>
<feature type="transmembrane region" description="Helical" evidence="2">
    <location>
        <begin position="224"/>
        <end position="245"/>
    </location>
</feature>
<feature type="transmembrane region" description="Helical" evidence="2">
    <location>
        <begin position="53"/>
        <end position="78"/>
    </location>
</feature>
<evidence type="ECO:0000256" key="1">
    <source>
        <dbReference type="SAM" id="MobiDB-lite"/>
    </source>
</evidence>
<name>A0A9P6C8V2_9AGAR</name>
<feature type="transmembrane region" description="Helical" evidence="2">
    <location>
        <begin position="251"/>
        <end position="270"/>
    </location>
</feature>
<organism evidence="3 4">
    <name type="scientific">Collybia nuda</name>
    <dbReference type="NCBI Taxonomy" id="64659"/>
    <lineage>
        <taxon>Eukaryota</taxon>
        <taxon>Fungi</taxon>
        <taxon>Dikarya</taxon>
        <taxon>Basidiomycota</taxon>
        <taxon>Agaricomycotina</taxon>
        <taxon>Agaricomycetes</taxon>
        <taxon>Agaricomycetidae</taxon>
        <taxon>Agaricales</taxon>
        <taxon>Tricholomatineae</taxon>
        <taxon>Clitocybaceae</taxon>
        <taxon>Collybia</taxon>
    </lineage>
</organism>
<feature type="transmembrane region" description="Helical" evidence="2">
    <location>
        <begin position="174"/>
        <end position="196"/>
    </location>
</feature>
<dbReference type="AlphaFoldDB" id="A0A9P6C8V2"/>
<evidence type="ECO:0000313" key="3">
    <source>
        <dbReference type="EMBL" id="KAF9456651.1"/>
    </source>
</evidence>
<evidence type="ECO:0000313" key="4">
    <source>
        <dbReference type="Proteomes" id="UP000807353"/>
    </source>
</evidence>
<feature type="transmembrane region" description="Helical" evidence="2">
    <location>
        <begin position="12"/>
        <end position="32"/>
    </location>
</feature>
<keyword evidence="4" id="KW-1185">Reference proteome</keyword>
<keyword evidence="2" id="KW-0472">Membrane</keyword>
<dbReference type="Proteomes" id="UP000807353">
    <property type="component" value="Unassembled WGS sequence"/>
</dbReference>
<feature type="transmembrane region" description="Helical" evidence="2">
    <location>
        <begin position="98"/>
        <end position="119"/>
    </location>
</feature>
<sequence>MPPEANFQIVKARFVAFFVENIILGFYFVTFYHTMVSLLSTGYRRKAFQEVNYSMFSVSVVMCINVTMGSALDFLLVWRAFVQPPPGGAAVSFKELSYWGTVLKSVFLLFQTTIGDAMLIYRCWIVYARSWLVVAFSILMWIGGSICAIFIVYYESTIKQHALVSAGVLHPFGVAFWATTVALNVITTSLLVWPLWKVARNRDEFAYQTTGGPRPNTIKQVMQVIVESGLLYTVVAFMTFVTYTIGSNSLYVASGAEVGIAGIAFNLIIIRTAKVSRTVSAIARESTLPRRIVARDIGNSNFDDKGRVQILVSHDTIHDALSKDTSSSHQTEQSKTRMDDPYQTADDSQVL</sequence>
<feature type="region of interest" description="Disordered" evidence="1">
    <location>
        <begin position="321"/>
        <end position="351"/>
    </location>
</feature>
<proteinExistence type="predicted"/>
<protein>
    <submittedName>
        <fullName evidence="3">Uncharacterized protein</fullName>
    </submittedName>
</protein>
<keyword evidence="2" id="KW-1133">Transmembrane helix</keyword>
<gene>
    <name evidence="3" type="ORF">BDZ94DRAFT_1177279</name>
</gene>
<dbReference type="EMBL" id="MU150411">
    <property type="protein sequence ID" value="KAF9456651.1"/>
    <property type="molecule type" value="Genomic_DNA"/>
</dbReference>